<evidence type="ECO:0000313" key="2">
    <source>
        <dbReference type="EMBL" id="MXY33022.1"/>
    </source>
</evidence>
<keyword evidence="2" id="KW-0418">Kinase</keyword>
<reference evidence="2" key="1">
    <citation type="submission" date="2019-09" db="EMBL/GenBank/DDBJ databases">
        <title>Characterisation of the sponge microbiome using genome-centric metagenomics.</title>
        <authorList>
            <person name="Engelberts J.P."/>
            <person name="Robbins S.J."/>
            <person name="De Goeij J.M."/>
            <person name="Aranda M."/>
            <person name="Bell S.C."/>
            <person name="Webster N.S."/>
        </authorList>
    </citation>
    <scope>NUCLEOTIDE SEQUENCE</scope>
    <source>
        <strain evidence="2">SB0664_bin_43</strain>
    </source>
</reference>
<dbReference type="GO" id="GO:0016301">
    <property type="term" value="F:kinase activity"/>
    <property type="evidence" value="ECO:0007669"/>
    <property type="project" value="UniProtKB-KW"/>
</dbReference>
<dbReference type="EMBL" id="VXRY01000107">
    <property type="protein sequence ID" value="MXY33022.1"/>
    <property type="molecule type" value="Genomic_DNA"/>
</dbReference>
<name>A0A6B0XZF3_9RHOB</name>
<protein>
    <submittedName>
        <fullName evidence="2">Histidine kinase</fullName>
    </submittedName>
</protein>
<evidence type="ECO:0000256" key="1">
    <source>
        <dbReference type="SAM" id="Phobius"/>
    </source>
</evidence>
<dbReference type="AlphaFoldDB" id="A0A6B0XZF3"/>
<sequence>MSGKVIALVLMICSAIAGGGLYYLQVYGFYDEVLPGGASDVLLTTLRFGMPEPINHEEFQAIDAESSPLRYRACFMTHLSLETLAETYVVHDDPVPNVAPGWFRCFDAAEIGAALEDGSAIAFLGTRNVAYGFDRVVAVSRDGHGFVWHQLNRCGERYFNGKSLPEDCPPPSPRESQ</sequence>
<keyword evidence="2" id="KW-0808">Transferase</keyword>
<feature type="transmembrane region" description="Helical" evidence="1">
    <location>
        <begin position="6"/>
        <end position="24"/>
    </location>
</feature>
<dbReference type="Pfam" id="PF20044">
    <property type="entry name" value="DUF6446"/>
    <property type="match status" value="1"/>
</dbReference>
<accession>A0A6B0XZF3</accession>
<keyword evidence="1" id="KW-0472">Membrane</keyword>
<dbReference type="InterPro" id="IPR045616">
    <property type="entry name" value="DUF6446"/>
</dbReference>
<proteinExistence type="predicted"/>
<keyword evidence="1" id="KW-1133">Transmembrane helix</keyword>
<gene>
    <name evidence="2" type="ORF">F4Y60_02830</name>
</gene>
<comment type="caution">
    <text evidence="2">The sequence shown here is derived from an EMBL/GenBank/DDBJ whole genome shotgun (WGS) entry which is preliminary data.</text>
</comment>
<keyword evidence="1" id="KW-0812">Transmembrane</keyword>
<organism evidence="2">
    <name type="scientific">Boseongicola sp. SB0664_bin_43</name>
    <dbReference type="NCBI Taxonomy" id="2604844"/>
    <lineage>
        <taxon>Bacteria</taxon>
        <taxon>Pseudomonadati</taxon>
        <taxon>Pseudomonadota</taxon>
        <taxon>Alphaproteobacteria</taxon>
        <taxon>Rhodobacterales</taxon>
        <taxon>Paracoccaceae</taxon>
        <taxon>Boseongicola</taxon>
    </lineage>
</organism>